<dbReference type="Proteomes" id="UP000183954">
    <property type="component" value="Unassembled WGS sequence"/>
</dbReference>
<dbReference type="STRING" id="1121420.SAMN02746098_03855"/>
<proteinExistence type="predicted"/>
<feature type="domain" description="Flavoprotein" evidence="1">
    <location>
        <begin position="13"/>
        <end position="136"/>
    </location>
</feature>
<dbReference type="GO" id="GO:0003824">
    <property type="term" value="F:catalytic activity"/>
    <property type="evidence" value="ECO:0007669"/>
    <property type="project" value="InterPro"/>
</dbReference>
<organism evidence="2 3">
    <name type="scientific">Desulfosporosinus lacus DSM 15449</name>
    <dbReference type="NCBI Taxonomy" id="1121420"/>
    <lineage>
        <taxon>Bacteria</taxon>
        <taxon>Bacillati</taxon>
        <taxon>Bacillota</taxon>
        <taxon>Clostridia</taxon>
        <taxon>Eubacteriales</taxon>
        <taxon>Desulfitobacteriaceae</taxon>
        <taxon>Desulfosporosinus</taxon>
    </lineage>
</organism>
<dbReference type="EMBL" id="FQXJ01000016">
    <property type="protein sequence ID" value="SHI30263.1"/>
    <property type="molecule type" value="Genomic_DNA"/>
</dbReference>
<dbReference type="SUPFAM" id="SSF52507">
    <property type="entry name" value="Homo-oligomeric flavin-containing Cys decarboxylases, HFCD"/>
    <property type="match status" value="1"/>
</dbReference>
<dbReference type="AlphaFoldDB" id="A0A1M6A233"/>
<sequence length="190" mass="21204">MGMPEVVESMHPRIAWGITGAGHFLEPCLNILLELDQVDIFISNAAKEVLANYGLLKRLEQSGRHLFWDTGFSSRPVTKLYRGYYQAAVIAPVTSNTIAKMVNGISDNLVTNLFAHAGKCQIPTLILPCDIKPEMNSLTPLGESVQVHVRKVDLDNIDCLASWTGVEVARDPEDLKLQLRTFSHDRKYEL</sequence>
<evidence type="ECO:0000313" key="2">
    <source>
        <dbReference type="EMBL" id="SHI30263.1"/>
    </source>
</evidence>
<dbReference type="Gene3D" id="3.40.50.1950">
    <property type="entry name" value="Flavin prenyltransferase-like"/>
    <property type="match status" value="1"/>
</dbReference>
<name>A0A1M6A233_9FIRM</name>
<keyword evidence="3" id="KW-1185">Reference proteome</keyword>
<evidence type="ECO:0000259" key="1">
    <source>
        <dbReference type="Pfam" id="PF02441"/>
    </source>
</evidence>
<protein>
    <submittedName>
        <fullName evidence="2">Flavoprotein</fullName>
    </submittedName>
</protein>
<evidence type="ECO:0000313" key="3">
    <source>
        <dbReference type="Proteomes" id="UP000183954"/>
    </source>
</evidence>
<gene>
    <name evidence="2" type="ORF">SAMN02746098_03855</name>
</gene>
<accession>A0A1M6A233</accession>
<dbReference type="Pfam" id="PF02441">
    <property type="entry name" value="Flavoprotein"/>
    <property type="match status" value="1"/>
</dbReference>
<dbReference type="InterPro" id="IPR003382">
    <property type="entry name" value="Flavoprotein"/>
</dbReference>
<dbReference type="InterPro" id="IPR036551">
    <property type="entry name" value="Flavin_trans-like"/>
</dbReference>
<reference evidence="3" key="1">
    <citation type="submission" date="2016-11" db="EMBL/GenBank/DDBJ databases">
        <authorList>
            <person name="Varghese N."/>
            <person name="Submissions S."/>
        </authorList>
    </citation>
    <scope>NUCLEOTIDE SEQUENCE [LARGE SCALE GENOMIC DNA]</scope>
    <source>
        <strain evidence="3">DSM 15449</strain>
    </source>
</reference>